<dbReference type="STRING" id="63057.A0A2P5EL87"/>
<feature type="transmembrane region" description="Helical" evidence="14">
    <location>
        <begin position="54"/>
        <end position="72"/>
    </location>
</feature>
<comment type="function">
    <text evidence="9">Thought to be a Golgi-localized beta-glycan synthase that polymerize the backbones of noncellulosic polysaccharides (hemicelluloses) of plant cell wall.</text>
</comment>
<dbReference type="FunCoup" id="A0A2P5EL87">
    <property type="interactions" value="25"/>
</dbReference>
<feature type="binding site" evidence="13">
    <location>
        <position position="288"/>
    </location>
    <ligand>
        <name>Mn(2+)</name>
        <dbReference type="ChEBI" id="CHEBI:29035"/>
    </ligand>
</feature>
<keyword evidence="8" id="KW-0961">Cell wall biogenesis/degradation</keyword>
<feature type="transmembrane region" description="Helical" evidence="14">
    <location>
        <begin position="21"/>
        <end position="42"/>
    </location>
</feature>
<dbReference type="GO" id="GO:0016760">
    <property type="term" value="F:cellulose synthase (UDP-forming) activity"/>
    <property type="evidence" value="ECO:0007669"/>
    <property type="project" value="InterPro"/>
</dbReference>
<feature type="active site" evidence="11">
    <location>
        <position position="450"/>
    </location>
</feature>
<evidence type="ECO:0000256" key="6">
    <source>
        <dbReference type="ARBA" id="ARBA00023034"/>
    </source>
</evidence>
<evidence type="ECO:0000313" key="15">
    <source>
        <dbReference type="EMBL" id="PON86282.1"/>
    </source>
</evidence>
<keyword evidence="4 14" id="KW-0812">Transmembrane</keyword>
<dbReference type="Gene3D" id="3.90.550.10">
    <property type="entry name" value="Spore Coat Polysaccharide Biosynthesis Protein SpsA, Chain A"/>
    <property type="match status" value="2"/>
</dbReference>
<sequence>MGMEGHHEFPLFETKKAKGRIIYRLFSSSMFIGICLIWFYRLSHIPKQGQDGRWAWIGLLGAELWFGFYWILTQANRWNLVYRHTFKDRLSQRYDEHNGELPGVDVFVCTADPKIEPPLMVINTVLSAMAYDYPPEKLSVYLSDDGGSVLTFYALLEASKFAKHWIPYCKKFEIEPRSPAAYFRSMSLPAVRDSDEASNFVTIKKLYKEMENRIEKVTKLDHISEDDRSRHKGFSEWDSYWSRRDHHTILQILIDGTDPNAKDVAGCTLPTLVYLAREKRPPYHHNFKAGAMNALIRVSSKISNGEVILNVDCDMYSNNSQSMKDALCFLLDEEQGHEIAYVQFPQAFENVTKNDLYGSDFRTVKEVEFHGVDGYGGPLYIGSGCFHRRDILCGRKLGTPYKKEEKKERQIRESVHELEEKSKDLASCAYENNTQWGKEMGLKYGCSVEDVITGLSIQSQGWKSVYFNPSRPAFLGVAPTSLAQTLVQHKRWSEGHFQIFLSKYSTAWYAYKKISLGLQLGYCCYSLWAPNCLATLYYSFVPSLCLLSGIPLFPKVTSPWVIPFVYVVTAKYTYSLAEFLWSGGTLLGWWNEQRMWFYKRATSYLFAFIDTVLNSLGFTESAFVITAKVADEDVSERFEKEIMEFGTSSPMFTILSVLAILNLCCFIGVVKEAIMGKGIVKVFETMSMQILLCGVLTLINLPLYQGLFMRKDKGKMPSSLTVKSVAVALLACTCFTFTY</sequence>
<feature type="transmembrane region" description="Helical" evidence="14">
    <location>
        <begin position="560"/>
        <end position="581"/>
    </location>
</feature>
<dbReference type="FunFam" id="3.90.550.10:FF:000112">
    <property type="entry name" value="Cellulose synthase-like protein E1"/>
    <property type="match status" value="1"/>
</dbReference>
<feature type="binding site" evidence="12">
    <location>
        <position position="116"/>
    </location>
    <ligand>
        <name>UDP-alpha-D-glucose</name>
        <dbReference type="ChEBI" id="CHEBI:58885"/>
    </ligand>
</feature>
<name>A0A2P5EL87_TREOI</name>
<dbReference type="AlphaFoldDB" id="A0A2P5EL87"/>
<dbReference type="InParanoid" id="A0A2P5EL87"/>
<dbReference type="EMBL" id="JXTC01000134">
    <property type="protein sequence ID" value="PON86282.1"/>
    <property type="molecule type" value="Genomic_DNA"/>
</dbReference>
<dbReference type="OrthoDB" id="1929172at2759"/>
<evidence type="ECO:0000313" key="16">
    <source>
        <dbReference type="Proteomes" id="UP000237000"/>
    </source>
</evidence>
<evidence type="ECO:0000256" key="11">
    <source>
        <dbReference type="PIRSR" id="PIRSR605150-1"/>
    </source>
</evidence>
<feature type="binding site" evidence="13">
    <location>
        <position position="312"/>
    </location>
    <ligand>
        <name>Mn(2+)</name>
        <dbReference type="ChEBI" id="CHEBI:29035"/>
    </ligand>
</feature>
<evidence type="ECO:0000256" key="4">
    <source>
        <dbReference type="ARBA" id="ARBA00022692"/>
    </source>
</evidence>
<dbReference type="InterPro" id="IPR029044">
    <property type="entry name" value="Nucleotide-diphossugar_trans"/>
</dbReference>
<evidence type="ECO:0000256" key="10">
    <source>
        <dbReference type="ARBA" id="ARBA00060766"/>
    </source>
</evidence>
<feature type="transmembrane region" description="Helical" evidence="14">
    <location>
        <begin position="520"/>
        <end position="540"/>
    </location>
</feature>
<feature type="transmembrane region" description="Helical" evidence="14">
    <location>
        <begin position="650"/>
        <end position="670"/>
    </location>
</feature>
<keyword evidence="5 14" id="KW-1133">Transmembrane helix</keyword>
<evidence type="ECO:0000256" key="5">
    <source>
        <dbReference type="ARBA" id="ARBA00022989"/>
    </source>
</evidence>
<feature type="active site" evidence="11">
    <location>
        <position position="145"/>
    </location>
</feature>
<feature type="transmembrane region" description="Helical" evidence="14">
    <location>
        <begin position="690"/>
        <end position="708"/>
    </location>
</feature>
<evidence type="ECO:0000256" key="8">
    <source>
        <dbReference type="ARBA" id="ARBA00023316"/>
    </source>
</evidence>
<dbReference type="PANTHER" id="PTHR13301">
    <property type="entry name" value="X-BOX TRANSCRIPTION FACTOR-RELATED"/>
    <property type="match status" value="1"/>
</dbReference>
<evidence type="ECO:0000256" key="9">
    <source>
        <dbReference type="ARBA" id="ARBA00037405"/>
    </source>
</evidence>
<evidence type="ECO:0000256" key="13">
    <source>
        <dbReference type="PIRSR" id="PIRSR605150-3"/>
    </source>
</evidence>
<keyword evidence="2" id="KW-0328">Glycosyltransferase</keyword>
<evidence type="ECO:0000256" key="3">
    <source>
        <dbReference type="ARBA" id="ARBA00022679"/>
    </source>
</evidence>
<evidence type="ECO:0000256" key="14">
    <source>
        <dbReference type="SAM" id="Phobius"/>
    </source>
</evidence>
<keyword evidence="16" id="KW-1185">Reference proteome</keyword>
<dbReference type="InterPro" id="IPR005150">
    <property type="entry name" value="Cellulose_synth"/>
</dbReference>
<gene>
    <name evidence="15" type="ORF">TorRG33x02_178480</name>
</gene>
<dbReference type="GO" id="GO:0071555">
    <property type="term" value="P:cell wall organization"/>
    <property type="evidence" value="ECO:0007669"/>
    <property type="project" value="UniProtKB-KW"/>
</dbReference>
<comment type="caution">
    <text evidence="15">The sequence shown here is derived from an EMBL/GenBank/DDBJ whole genome shotgun (WGS) entry which is preliminary data.</text>
</comment>
<reference evidence="16" key="1">
    <citation type="submission" date="2016-06" db="EMBL/GenBank/DDBJ databases">
        <title>Parallel loss of symbiosis genes in relatives of nitrogen-fixing non-legume Parasponia.</title>
        <authorList>
            <person name="Van Velzen R."/>
            <person name="Holmer R."/>
            <person name="Bu F."/>
            <person name="Rutten L."/>
            <person name="Van Zeijl A."/>
            <person name="Liu W."/>
            <person name="Santuari L."/>
            <person name="Cao Q."/>
            <person name="Sharma T."/>
            <person name="Shen D."/>
            <person name="Roswanjaya Y."/>
            <person name="Wardhani T."/>
            <person name="Kalhor M.S."/>
            <person name="Jansen J."/>
            <person name="Van den Hoogen J."/>
            <person name="Gungor B."/>
            <person name="Hartog M."/>
            <person name="Hontelez J."/>
            <person name="Verver J."/>
            <person name="Yang W.-C."/>
            <person name="Schijlen E."/>
            <person name="Repin R."/>
            <person name="Schilthuizen M."/>
            <person name="Schranz E."/>
            <person name="Heidstra R."/>
            <person name="Miyata K."/>
            <person name="Fedorova E."/>
            <person name="Kohlen W."/>
            <person name="Bisseling T."/>
            <person name="Smit S."/>
            <person name="Geurts R."/>
        </authorList>
    </citation>
    <scope>NUCLEOTIDE SEQUENCE [LARGE SCALE GENOMIC DNA]</scope>
    <source>
        <strain evidence="16">cv. RG33-2</strain>
    </source>
</reference>
<dbReference type="GO" id="GO:0000139">
    <property type="term" value="C:Golgi membrane"/>
    <property type="evidence" value="ECO:0007669"/>
    <property type="project" value="UniProtKB-SubCell"/>
</dbReference>
<evidence type="ECO:0000256" key="1">
    <source>
        <dbReference type="ARBA" id="ARBA00004653"/>
    </source>
</evidence>
<dbReference type="SUPFAM" id="SSF53448">
    <property type="entry name" value="Nucleotide-diphospho-sugar transferases"/>
    <property type="match status" value="1"/>
</dbReference>
<comment type="similarity">
    <text evidence="10">Belongs to the glycosyltransferase 2 family. Plant cellulose synthase-like E subfamily.</text>
</comment>
<evidence type="ECO:0000256" key="2">
    <source>
        <dbReference type="ARBA" id="ARBA00022676"/>
    </source>
</evidence>
<feature type="transmembrane region" description="Helical" evidence="14">
    <location>
        <begin position="602"/>
        <end position="630"/>
    </location>
</feature>
<comment type="subcellular location">
    <subcellularLocation>
        <location evidence="1">Golgi apparatus membrane</location>
        <topology evidence="1">Multi-pass membrane protein</topology>
    </subcellularLocation>
</comment>
<keyword evidence="6" id="KW-0333">Golgi apparatus</keyword>
<dbReference type="FunFam" id="3.90.550.10:FF:000138">
    <property type="entry name" value="Cellulose synthase isolog"/>
    <property type="match status" value="1"/>
</dbReference>
<accession>A0A2P5EL87</accession>
<evidence type="ECO:0000256" key="12">
    <source>
        <dbReference type="PIRSR" id="PIRSR605150-2"/>
    </source>
</evidence>
<protein>
    <submittedName>
        <fullName evidence="15">Cellulose synthase</fullName>
    </submittedName>
</protein>
<evidence type="ECO:0000256" key="7">
    <source>
        <dbReference type="ARBA" id="ARBA00023136"/>
    </source>
</evidence>
<dbReference type="Pfam" id="PF03552">
    <property type="entry name" value="Cellulose_synt"/>
    <property type="match status" value="2"/>
</dbReference>
<organism evidence="15 16">
    <name type="scientific">Trema orientale</name>
    <name type="common">Charcoal tree</name>
    <name type="synonym">Celtis orientalis</name>
    <dbReference type="NCBI Taxonomy" id="63057"/>
    <lineage>
        <taxon>Eukaryota</taxon>
        <taxon>Viridiplantae</taxon>
        <taxon>Streptophyta</taxon>
        <taxon>Embryophyta</taxon>
        <taxon>Tracheophyta</taxon>
        <taxon>Spermatophyta</taxon>
        <taxon>Magnoliopsida</taxon>
        <taxon>eudicotyledons</taxon>
        <taxon>Gunneridae</taxon>
        <taxon>Pentapetalae</taxon>
        <taxon>rosids</taxon>
        <taxon>fabids</taxon>
        <taxon>Rosales</taxon>
        <taxon>Cannabaceae</taxon>
        <taxon>Trema</taxon>
    </lineage>
</organism>
<dbReference type="Proteomes" id="UP000237000">
    <property type="component" value="Unassembled WGS sequence"/>
</dbReference>
<feature type="binding site" evidence="12">
    <location>
        <position position="145"/>
    </location>
    <ligand>
        <name>UDP-alpha-D-glucose</name>
        <dbReference type="ChEBI" id="CHEBI:58885"/>
    </ligand>
</feature>
<keyword evidence="7 14" id="KW-0472">Membrane</keyword>
<proteinExistence type="inferred from homology"/>
<keyword evidence="3" id="KW-0808">Transferase</keyword>
<dbReference type="GO" id="GO:0030244">
    <property type="term" value="P:cellulose biosynthetic process"/>
    <property type="evidence" value="ECO:0007669"/>
    <property type="project" value="InterPro"/>
</dbReference>